<dbReference type="SUPFAM" id="SSF51735">
    <property type="entry name" value="NAD(P)-binding Rossmann-fold domains"/>
    <property type="match status" value="1"/>
</dbReference>
<sequence length="167" mass="17849">MTHLNPPQLHKLSPHFKIMVVVANSGISSYFGPSASAPPEAFLKEFQINTLGPITLFQAVTSLLHNAKGKDDVPPNFFAISSLFGSTSEIQNNLQVSCLPYGVARAALNHAMVKLHVGNPDVIVGAVTLGRTKIGFGRNALRVTGLLARNTTLSFHTSEESAESLVN</sequence>
<reference evidence="1 2" key="2">
    <citation type="submission" date="2015-05" db="EMBL/GenBank/DDBJ databases">
        <authorList>
            <person name="Morales-Cruz A."/>
            <person name="Amrine K.C."/>
            <person name="Cantu D."/>
        </authorList>
    </citation>
    <scope>NUCLEOTIDE SEQUENCE [LARGE SCALE GENOMIC DNA]</scope>
    <source>
        <strain evidence="1">UCRPC4</strain>
    </source>
</reference>
<gene>
    <name evidence="1" type="ORF">UCRPC4_g00539</name>
</gene>
<keyword evidence="2" id="KW-1185">Reference proteome</keyword>
<name>A0A0G2HJN1_PHACM</name>
<evidence type="ECO:0000313" key="2">
    <source>
        <dbReference type="Proteomes" id="UP000053317"/>
    </source>
</evidence>
<dbReference type="InterPro" id="IPR036291">
    <property type="entry name" value="NAD(P)-bd_dom_sf"/>
</dbReference>
<dbReference type="AlphaFoldDB" id="A0A0G2HJN1"/>
<comment type="caution">
    <text evidence="1">The sequence shown here is derived from an EMBL/GenBank/DDBJ whole genome shotgun (WGS) entry which is preliminary data.</text>
</comment>
<proteinExistence type="predicted"/>
<protein>
    <submittedName>
        <fullName evidence="1">Putative toxin biosynthesis ketoreductase</fullName>
    </submittedName>
</protein>
<accession>A0A0G2HJN1</accession>
<reference evidence="1 2" key="1">
    <citation type="submission" date="2015-05" db="EMBL/GenBank/DDBJ databases">
        <title>Distinctive expansion of gene families associated with plant cell wall degradation and secondary metabolism in the genomes of grapevine trunk pathogens.</title>
        <authorList>
            <person name="Lawrence D.P."/>
            <person name="Travadon R."/>
            <person name="Rolshausen P.E."/>
            <person name="Baumgartner K."/>
        </authorList>
    </citation>
    <scope>NUCLEOTIDE SEQUENCE [LARGE SCALE GENOMIC DNA]</scope>
    <source>
        <strain evidence="1">UCRPC4</strain>
    </source>
</reference>
<dbReference type="Proteomes" id="UP000053317">
    <property type="component" value="Unassembled WGS sequence"/>
</dbReference>
<organism evidence="1 2">
    <name type="scientific">Phaeomoniella chlamydospora</name>
    <name type="common">Phaeoacremonium chlamydosporum</name>
    <dbReference type="NCBI Taxonomy" id="158046"/>
    <lineage>
        <taxon>Eukaryota</taxon>
        <taxon>Fungi</taxon>
        <taxon>Dikarya</taxon>
        <taxon>Ascomycota</taxon>
        <taxon>Pezizomycotina</taxon>
        <taxon>Eurotiomycetes</taxon>
        <taxon>Chaetothyriomycetidae</taxon>
        <taxon>Phaeomoniellales</taxon>
        <taxon>Phaeomoniellaceae</taxon>
        <taxon>Phaeomoniella</taxon>
    </lineage>
</organism>
<dbReference type="EMBL" id="LCWF01000012">
    <property type="protein sequence ID" value="KKY28550.1"/>
    <property type="molecule type" value="Genomic_DNA"/>
</dbReference>
<dbReference type="Gene3D" id="3.40.50.720">
    <property type="entry name" value="NAD(P)-binding Rossmann-like Domain"/>
    <property type="match status" value="1"/>
</dbReference>
<dbReference type="OrthoDB" id="9876299at2759"/>
<evidence type="ECO:0000313" key="1">
    <source>
        <dbReference type="EMBL" id="KKY28550.1"/>
    </source>
</evidence>